<name>A0A0H3FJI3_KLEAK</name>
<dbReference type="HOGENOM" id="CLU_1488034_0_0_6"/>
<gene>
    <name evidence="2" type="ordered locus">EAE_02705</name>
</gene>
<dbReference type="RefSeq" id="WP_015703402.1">
    <property type="nucleotide sequence ID" value="NC_015663.1"/>
</dbReference>
<feature type="transmembrane region" description="Helical" evidence="1">
    <location>
        <begin position="12"/>
        <end position="30"/>
    </location>
</feature>
<dbReference type="Proteomes" id="UP000008881">
    <property type="component" value="Chromosome"/>
</dbReference>
<dbReference type="AlphaFoldDB" id="A0A0H3FJI3"/>
<proteinExistence type="predicted"/>
<evidence type="ECO:0000313" key="3">
    <source>
        <dbReference type="Proteomes" id="UP000008881"/>
    </source>
</evidence>
<dbReference type="GeneID" id="93313670"/>
<evidence type="ECO:0000256" key="1">
    <source>
        <dbReference type="SAM" id="Phobius"/>
    </source>
</evidence>
<evidence type="ECO:0000313" key="2">
    <source>
        <dbReference type="EMBL" id="AEG95476.1"/>
    </source>
</evidence>
<protein>
    <submittedName>
        <fullName evidence="2">Uncharacterized protein</fullName>
    </submittedName>
</protein>
<organism evidence="2 3">
    <name type="scientific">Klebsiella aerogenes (strain ATCC 13048 / DSM 30053 / CCUG 1429 / JCM 1235 / KCTC 2190 / NBRC 13534 / NCIMB 10102 / NCTC 10006 / CDC 819-56)</name>
    <name type="common">Enterobacter aerogenes</name>
    <dbReference type="NCBI Taxonomy" id="1028307"/>
    <lineage>
        <taxon>Bacteria</taxon>
        <taxon>Pseudomonadati</taxon>
        <taxon>Pseudomonadota</taxon>
        <taxon>Gammaproteobacteria</taxon>
        <taxon>Enterobacterales</taxon>
        <taxon>Enterobacteriaceae</taxon>
        <taxon>Klebsiella/Raoultella group</taxon>
        <taxon>Klebsiella</taxon>
    </lineage>
</organism>
<keyword evidence="3" id="KW-1185">Reference proteome</keyword>
<sequence length="181" mass="20533">MRHFLTTYRDSILALTGIIIAIISLGFAIWQGREEIRHNHISVEPRINAYFSNDGRKNQWGIYAINNGMGTAFVNRMVVMVDGKPVEPVDNNIFLGAVLALGLHAKCFVIGGPRPNDSFKVGEEIFLVEARGSEKNCAEDRLRLKWASQNPHQLDFVLGMESIYGDKFRYTYSLNRQDKLD</sequence>
<accession>A0A0H3FJI3</accession>
<dbReference type="OrthoDB" id="6623219at2"/>
<keyword evidence="1" id="KW-0812">Transmembrane</keyword>
<dbReference type="KEGG" id="eae:EAE_02705"/>
<keyword evidence="1" id="KW-1133">Transmembrane helix</keyword>
<reference evidence="2 3" key="1">
    <citation type="journal article" date="2012" name="J. Bacteriol.">
        <title>Complete genome sequence of Enterobacter aerogenes KCTC 2190.</title>
        <authorList>
            <person name="Shin S.H."/>
            <person name="Kim S."/>
            <person name="Kim J.Y."/>
            <person name="Lee S."/>
            <person name="Um Y."/>
            <person name="Oh M.K."/>
            <person name="Kim Y.R."/>
            <person name="Lee J."/>
            <person name="Yang K.S."/>
        </authorList>
    </citation>
    <scope>NUCLEOTIDE SEQUENCE [LARGE SCALE GENOMIC DNA]</scope>
    <source>
        <strain evidence="2 3">KCTC 2190</strain>
    </source>
</reference>
<dbReference type="PATRIC" id="fig|1028307.3.peg.540"/>
<dbReference type="EMBL" id="CP002824">
    <property type="protein sequence ID" value="AEG95476.1"/>
    <property type="molecule type" value="Genomic_DNA"/>
</dbReference>
<keyword evidence="1" id="KW-0472">Membrane</keyword>
<dbReference type="eggNOG" id="ENOG502ZHNN">
    <property type="taxonomic scope" value="Bacteria"/>
</dbReference>